<keyword evidence="1" id="KW-0282">Flagellum</keyword>
<keyword evidence="1" id="KW-0966">Cell projection</keyword>
<proteinExistence type="predicted"/>
<dbReference type="InterPro" id="IPR050793">
    <property type="entry name" value="CMP-NeuNAc_synthase"/>
</dbReference>
<dbReference type="RefSeq" id="WP_109334375.1">
    <property type="nucleotide sequence ID" value="NZ_CP029359.1"/>
</dbReference>
<dbReference type="Proteomes" id="UP000245629">
    <property type="component" value="Plasmid unnamed4"/>
</dbReference>
<dbReference type="SUPFAM" id="SSF53448">
    <property type="entry name" value="Nucleotide-diphospho-sugar transferases"/>
    <property type="match status" value="1"/>
</dbReference>
<protein>
    <submittedName>
        <fullName evidence="1">Flagellar modification protein B</fullName>
    </submittedName>
</protein>
<dbReference type="InterPro" id="IPR029044">
    <property type="entry name" value="Nucleotide-diphossugar_trans"/>
</dbReference>
<evidence type="ECO:0000313" key="2">
    <source>
        <dbReference type="Proteomes" id="UP000245629"/>
    </source>
</evidence>
<dbReference type="KEGG" id="azz:DEW08_30030"/>
<dbReference type="AlphaFoldDB" id="A0A2S2D0G0"/>
<keyword evidence="1" id="KW-0969">Cilium</keyword>
<dbReference type="EMBL" id="CP029359">
    <property type="protein sequence ID" value="AWK90251.1"/>
    <property type="molecule type" value="Genomic_DNA"/>
</dbReference>
<dbReference type="OrthoDB" id="9805604at2"/>
<keyword evidence="2" id="KW-1185">Reference proteome</keyword>
<name>A0A2S2D0G0_9PROT</name>
<gene>
    <name evidence="1" type="ORF">DEW08_30030</name>
</gene>
<dbReference type="GO" id="GO:0008781">
    <property type="term" value="F:N-acylneuraminate cytidylyltransferase activity"/>
    <property type="evidence" value="ECO:0007669"/>
    <property type="project" value="TreeGrafter"/>
</dbReference>
<keyword evidence="1" id="KW-0614">Plasmid</keyword>
<geneLocation type="plasmid" evidence="1 2">
    <name>unnamed4</name>
</geneLocation>
<dbReference type="Gene3D" id="3.90.550.10">
    <property type="entry name" value="Spore Coat Polysaccharide Biosynthesis Protein SpsA, Chain A"/>
    <property type="match status" value="1"/>
</dbReference>
<reference evidence="2" key="1">
    <citation type="submission" date="2018-05" db="EMBL/GenBank/DDBJ databases">
        <title>Azospirillum thermophila sp. nov., a novel isolated from hot spring.</title>
        <authorList>
            <person name="Zhao Z."/>
        </authorList>
    </citation>
    <scope>NUCLEOTIDE SEQUENCE [LARGE SCALE GENOMIC DNA]</scope>
    <source>
        <strain evidence="2">CFH 70021</strain>
        <plasmid evidence="2">unnamed4</plasmid>
    </source>
</reference>
<sequence>MADRTPKRLCTICARGGSKGLPGKNIRPLLGRPLLAHSLLQARASGLFDAVAVSSDSPAILEVGRAWGADLLVERPAAMATDDAGKLPAIRHALSIAEDRLGIHFDTLVDLDCTSPLRLPSDIAGAVALLEESGAGNVITGTPARRSPYFNMVETGPDGAVRLAKQPEGAVLRRQDAPPCYDMNASIYVWNVRGFTGHGPLIDADTRLFVMPAERSVDIDAELDFAIVEFLMQRAGGPE</sequence>
<organism evidence="1 2">
    <name type="scientific">Azospirillum thermophilum</name>
    <dbReference type="NCBI Taxonomy" id="2202148"/>
    <lineage>
        <taxon>Bacteria</taxon>
        <taxon>Pseudomonadati</taxon>
        <taxon>Pseudomonadota</taxon>
        <taxon>Alphaproteobacteria</taxon>
        <taxon>Rhodospirillales</taxon>
        <taxon>Azospirillaceae</taxon>
        <taxon>Azospirillum</taxon>
    </lineage>
</organism>
<dbReference type="Pfam" id="PF02348">
    <property type="entry name" value="CTP_transf_3"/>
    <property type="match status" value="1"/>
</dbReference>
<evidence type="ECO:0000313" key="1">
    <source>
        <dbReference type="EMBL" id="AWK90251.1"/>
    </source>
</evidence>
<dbReference type="PANTHER" id="PTHR21485">
    <property type="entry name" value="HAD SUPERFAMILY MEMBERS CMAS AND KDSC"/>
    <property type="match status" value="1"/>
</dbReference>
<dbReference type="CDD" id="cd02513">
    <property type="entry name" value="CMP-NeuAc_Synthase"/>
    <property type="match status" value="1"/>
</dbReference>
<accession>A0A2S2D0G0</accession>
<dbReference type="InterPro" id="IPR003329">
    <property type="entry name" value="Cytidylyl_trans"/>
</dbReference>
<dbReference type="PANTHER" id="PTHR21485:SF6">
    <property type="entry name" value="N-ACYLNEURAMINATE CYTIDYLYLTRANSFERASE-RELATED"/>
    <property type="match status" value="1"/>
</dbReference>